<name>A0A9P6SJK8_9HELO</name>
<feature type="region of interest" description="Disordered" evidence="1">
    <location>
        <begin position="222"/>
        <end position="254"/>
    </location>
</feature>
<protein>
    <submittedName>
        <fullName evidence="2">Uncharacterized protein</fullName>
    </submittedName>
</protein>
<accession>A0A9P6SJK8</accession>
<feature type="compositionally biased region" description="Basic and acidic residues" evidence="1">
    <location>
        <begin position="243"/>
        <end position="254"/>
    </location>
</feature>
<dbReference type="OrthoDB" id="3485019at2759"/>
<sequence>MSWYSLPQICLEAGLGNEYNFSTLVFQDRWTLSKQQAESTRLFGEDYSELANIAQSYQLSLPRPNKCLEASCTVLITVCELYKSFVNVSSNDATLLNIPKLINNVRTARITIRHGFQQIQALSVSPSSSRDREDWFPAFLSASIMAVTAIIFLDILIACPSPYREQIWGASWHDRIVEMRNGGYGMLVSLLKANSNGVNPLKMDIWANEAADASPFINVTPQSYSPEQASPGASHGKKRRRTNKVDSEKARQKSVEMEALRERNILLGINSPAALRGMVALKAWYLKYHDHLKQGEDMFSKSLFMLATMKPVAGLWRIFELE</sequence>
<evidence type="ECO:0000313" key="2">
    <source>
        <dbReference type="EMBL" id="KAG0645037.1"/>
    </source>
</evidence>
<gene>
    <name evidence="2" type="ORF">D0Z07_9239</name>
</gene>
<evidence type="ECO:0000313" key="3">
    <source>
        <dbReference type="Proteomes" id="UP000785200"/>
    </source>
</evidence>
<evidence type="ECO:0000256" key="1">
    <source>
        <dbReference type="SAM" id="MobiDB-lite"/>
    </source>
</evidence>
<organism evidence="2 3">
    <name type="scientific">Hyphodiscus hymeniophilus</name>
    <dbReference type="NCBI Taxonomy" id="353542"/>
    <lineage>
        <taxon>Eukaryota</taxon>
        <taxon>Fungi</taxon>
        <taxon>Dikarya</taxon>
        <taxon>Ascomycota</taxon>
        <taxon>Pezizomycotina</taxon>
        <taxon>Leotiomycetes</taxon>
        <taxon>Helotiales</taxon>
        <taxon>Hyphodiscaceae</taxon>
        <taxon>Hyphodiscus</taxon>
    </lineage>
</organism>
<keyword evidence="3" id="KW-1185">Reference proteome</keyword>
<dbReference type="AlphaFoldDB" id="A0A9P6SJK8"/>
<reference evidence="2" key="1">
    <citation type="submission" date="2019-07" db="EMBL/GenBank/DDBJ databases">
        <title>Hyphodiscus hymeniophilus genome sequencing and assembly.</title>
        <authorList>
            <person name="Kramer G."/>
            <person name="Nodwell J."/>
        </authorList>
    </citation>
    <scope>NUCLEOTIDE SEQUENCE</scope>
    <source>
        <strain evidence="2">ATCC 34498</strain>
    </source>
</reference>
<dbReference type="EMBL" id="VNKQ01000020">
    <property type="protein sequence ID" value="KAG0645037.1"/>
    <property type="molecule type" value="Genomic_DNA"/>
</dbReference>
<proteinExistence type="predicted"/>
<comment type="caution">
    <text evidence="2">The sequence shown here is derived from an EMBL/GenBank/DDBJ whole genome shotgun (WGS) entry which is preliminary data.</text>
</comment>
<dbReference type="Proteomes" id="UP000785200">
    <property type="component" value="Unassembled WGS sequence"/>
</dbReference>